<evidence type="ECO:0000313" key="3">
    <source>
        <dbReference type="Proteomes" id="UP000490939"/>
    </source>
</evidence>
<name>A0A8H3Z8I1_VENIN</name>
<dbReference type="PANTHER" id="PTHR40624:SF1">
    <property type="entry name" value="BIOSYNTHESIS MONOOXYGENASE, PUTATIVE (AFU_ORTHOLOGUE AFUA_1G12025)-RELATED"/>
    <property type="match status" value="1"/>
</dbReference>
<dbReference type="Pfam" id="PF03992">
    <property type="entry name" value="ABM"/>
    <property type="match status" value="1"/>
</dbReference>
<dbReference type="InterPro" id="IPR007138">
    <property type="entry name" value="ABM_dom"/>
</dbReference>
<evidence type="ECO:0000313" key="2">
    <source>
        <dbReference type="EMBL" id="KAE9989499.1"/>
    </source>
</evidence>
<reference evidence="2 3" key="1">
    <citation type="submission" date="2019-07" db="EMBL/GenBank/DDBJ databases">
        <title>Venturia inaequalis Genome Resource.</title>
        <authorList>
            <person name="Lichtner F.J."/>
        </authorList>
    </citation>
    <scope>NUCLEOTIDE SEQUENCE [LARGE SCALE GENOMIC DNA]</scope>
    <source>
        <strain evidence="2 3">DMI_063113</strain>
    </source>
</reference>
<dbReference type="InterPro" id="IPR011008">
    <property type="entry name" value="Dimeric_a/b-barrel"/>
</dbReference>
<dbReference type="Proteomes" id="UP000490939">
    <property type="component" value="Unassembled WGS sequence"/>
</dbReference>
<dbReference type="PROSITE" id="PS51725">
    <property type="entry name" value="ABM"/>
    <property type="match status" value="1"/>
</dbReference>
<sequence>MADPNSLVYVVAQIKPAEGKAEEVLEGLALLAKAVEENEPGCLSYQFFFSKEDYEIEVFEIYKDAAAVQAHKESPHIAEAMKEGMKGKLAAPLKIQRVERKGGFRRG</sequence>
<protein>
    <recommendedName>
        <fullName evidence="1">ABM domain-containing protein</fullName>
    </recommendedName>
</protein>
<dbReference type="AlphaFoldDB" id="A0A8H3Z8I1"/>
<feature type="domain" description="ABM" evidence="1">
    <location>
        <begin position="8"/>
        <end position="98"/>
    </location>
</feature>
<accession>A0A8H3Z8I1</accession>
<evidence type="ECO:0000259" key="1">
    <source>
        <dbReference type="PROSITE" id="PS51725"/>
    </source>
</evidence>
<organism evidence="2 3">
    <name type="scientific">Venturia inaequalis</name>
    <name type="common">Apple scab fungus</name>
    <dbReference type="NCBI Taxonomy" id="5025"/>
    <lineage>
        <taxon>Eukaryota</taxon>
        <taxon>Fungi</taxon>
        <taxon>Dikarya</taxon>
        <taxon>Ascomycota</taxon>
        <taxon>Pezizomycotina</taxon>
        <taxon>Dothideomycetes</taxon>
        <taxon>Pleosporomycetidae</taxon>
        <taxon>Venturiales</taxon>
        <taxon>Venturiaceae</taxon>
        <taxon>Venturia</taxon>
    </lineage>
</organism>
<dbReference type="EMBL" id="WNWR01000183">
    <property type="protein sequence ID" value="KAE9989499.1"/>
    <property type="molecule type" value="Genomic_DNA"/>
</dbReference>
<gene>
    <name evidence="2" type="ORF">EG327_002622</name>
</gene>
<dbReference type="SUPFAM" id="SSF54909">
    <property type="entry name" value="Dimeric alpha+beta barrel"/>
    <property type="match status" value="1"/>
</dbReference>
<dbReference type="Gene3D" id="3.30.70.100">
    <property type="match status" value="1"/>
</dbReference>
<proteinExistence type="predicted"/>
<keyword evidence="3" id="KW-1185">Reference proteome</keyword>
<comment type="caution">
    <text evidence="2">The sequence shown here is derived from an EMBL/GenBank/DDBJ whole genome shotgun (WGS) entry which is preliminary data.</text>
</comment>
<dbReference type="PANTHER" id="PTHR40624">
    <property type="entry name" value="BIOSYNTHESIS MONOOXYGENASE, PUTATIVE (AFU_ORTHOLOGUE AFUA_1G12025)-RELATED"/>
    <property type="match status" value="1"/>
</dbReference>